<organism evidence="1">
    <name type="scientific">marine sediment metagenome</name>
    <dbReference type="NCBI Taxonomy" id="412755"/>
    <lineage>
        <taxon>unclassified sequences</taxon>
        <taxon>metagenomes</taxon>
        <taxon>ecological metagenomes</taxon>
    </lineage>
</organism>
<reference evidence="1" key="1">
    <citation type="journal article" date="2014" name="Front. Microbiol.">
        <title>High frequency of phylogenetically diverse reductive dehalogenase-homologous genes in deep subseafloor sedimentary metagenomes.</title>
        <authorList>
            <person name="Kawai M."/>
            <person name="Futagami T."/>
            <person name="Toyoda A."/>
            <person name="Takaki Y."/>
            <person name="Nishi S."/>
            <person name="Hori S."/>
            <person name="Arai W."/>
            <person name="Tsubouchi T."/>
            <person name="Morono Y."/>
            <person name="Uchiyama I."/>
            <person name="Ito T."/>
            <person name="Fujiyama A."/>
            <person name="Inagaki F."/>
            <person name="Takami H."/>
        </authorList>
    </citation>
    <scope>NUCLEOTIDE SEQUENCE</scope>
    <source>
        <strain evidence="1">Expedition CK06-06</strain>
    </source>
</reference>
<evidence type="ECO:0000313" key="1">
    <source>
        <dbReference type="EMBL" id="GAH50093.1"/>
    </source>
</evidence>
<gene>
    <name evidence="1" type="ORF">S03H2_27549</name>
</gene>
<protein>
    <submittedName>
        <fullName evidence="1">Uncharacterized protein</fullName>
    </submittedName>
</protein>
<accession>X1HXS9</accession>
<proteinExistence type="predicted"/>
<sequence>MSKSRDKESKTLELINKIFKEILKNNLNYCGSVTVNFYMGGITNVEKKETVKTD</sequence>
<dbReference type="EMBL" id="BARU01016579">
    <property type="protein sequence ID" value="GAH50093.1"/>
    <property type="molecule type" value="Genomic_DNA"/>
</dbReference>
<comment type="caution">
    <text evidence="1">The sequence shown here is derived from an EMBL/GenBank/DDBJ whole genome shotgun (WGS) entry which is preliminary data.</text>
</comment>
<name>X1HXS9_9ZZZZ</name>
<dbReference type="AlphaFoldDB" id="X1HXS9"/>